<reference evidence="2 3" key="1">
    <citation type="submission" date="2023-01" db="EMBL/GenBank/DDBJ databases">
        <title>Analysis of 21 Apiospora genomes using comparative genomics revels a genus with tremendous synthesis potential of carbohydrate active enzymes and secondary metabolites.</title>
        <authorList>
            <person name="Sorensen T."/>
        </authorList>
    </citation>
    <scope>NUCLEOTIDE SEQUENCE [LARGE SCALE GENOMIC DNA]</scope>
    <source>
        <strain evidence="2 3">CBS 117206</strain>
    </source>
</reference>
<comment type="caution">
    <text evidence="2">The sequence shown here is derived from an EMBL/GenBank/DDBJ whole genome shotgun (WGS) entry which is preliminary data.</text>
</comment>
<dbReference type="Proteomes" id="UP001392437">
    <property type="component" value="Unassembled WGS sequence"/>
</dbReference>
<gene>
    <name evidence="2" type="ORF">PG999_005882</name>
</gene>
<feature type="chain" id="PRO_5043384928" evidence="1">
    <location>
        <begin position="19"/>
        <end position="108"/>
    </location>
</feature>
<organism evidence="2 3">
    <name type="scientific">Apiospora kogelbergensis</name>
    <dbReference type="NCBI Taxonomy" id="1337665"/>
    <lineage>
        <taxon>Eukaryota</taxon>
        <taxon>Fungi</taxon>
        <taxon>Dikarya</taxon>
        <taxon>Ascomycota</taxon>
        <taxon>Pezizomycotina</taxon>
        <taxon>Sordariomycetes</taxon>
        <taxon>Xylariomycetidae</taxon>
        <taxon>Amphisphaeriales</taxon>
        <taxon>Apiosporaceae</taxon>
        <taxon>Apiospora</taxon>
    </lineage>
</organism>
<dbReference type="AlphaFoldDB" id="A0AAW0QVR9"/>
<proteinExistence type="predicted"/>
<evidence type="ECO:0000313" key="2">
    <source>
        <dbReference type="EMBL" id="KAK8113813.1"/>
    </source>
</evidence>
<name>A0AAW0QVR9_9PEZI</name>
<evidence type="ECO:0000313" key="3">
    <source>
        <dbReference type="Proteomes" id="UP001392437"/>
    </source>
</evidence>
<protein>
    <submittedName>
        <fullName evidence="2">Uncharacterized protein</fullName>
    </submittedName>
</protein>
<keyword evidence="1" id="KW-0732">Signal</keyword>
<keyword evidence="3" id="KW-1185">Reference proteome</keyword>
<dbReference type="EMBL" id="JAQQWP010000006">
    <property type="protein sequence ID" value="KAK8113813.1"/>
    <property type="molecule type" value="Genomic_DNA"/>
</dbReference>
<feature type="signal peptide" evidence="1">
    <location>
        <begin position="1"/>
        <end position="18"/>
    </location>
</feature>
<evidence type="ECO:0000256" key="1">
    <source>
        <dbReference type="SAM" id="SignalP"/>
    </source>
</evidence>
<accession>A0AAW0QVR9</accession>
<sequence>MQIHVLTSVLAALGGVNAQWLAPIPLSLNIPRPQPAPPAAPPPMAAPPVAPPPVAAPAIPASVVQSASSACAAMGQPTPYFDSNGQPVFCGPRIWQGGHIPAGTPLCP</sequence>